<evidence type="ECO:0000256" key="12">
    <source>
        <dbReference type="HAMAP-Rule" id="MF_01351"/>
    </source>
</evidence>
<feature type="binding site" evidence="12">
    <location>
        <position position="108"/>
    </location>
    <ligand>
        <name>[4Fe-4S] cluster</name>
        <dbReference type="ChEBI" id="CHEBI:49883"/>
        <label>2</label>
    </ligand>
</feature>
<dbReference type="GO" id="GO:0051539">
    <property type="term" value="F:4 iron, 4 sulfur cluster binding"/>
    <property type="evidence" value="ECO:0007669"/>
    <property type="project" value="UniProtKB-KW"/>
</dbReference>
<comment type="similarity">
    <text evidence="12">Belongs to the complex I 23 kDa subunit family.</text>
</comment>
<dbReference type="InterPro" id="IPR017900">
    <property type="entry name" value="4Fe4S_Fe_S_CS"/>
</dbReference>
<accession>A0A926L110</accession>
<keyword evidence="16" id="KW-1185">Reference proteome</keyword>
<reference evidence="15" key="2">
    <citation type="submission" date="2020-09" db="EMBL/GenBank/DDBJ databases">
        <authorList>
            <person name="Luo X."/>
        </authorList>
    </citation>
    <scope>NUCLEOTIDE SEQUENCE</scope>
    <source>
        <strain evidence="15">TRM S81-3</strain>
    </source>
</reference>
<dbReference type="Gene3D" id="3.30.70.3270">
    <property type="match status" value="1"/>
</dbReference>
<feature type="binding site" evidence="12">
    <location>
        <position position="114"/>
    </location>
    <ligand>
        <name>[4Fe-4S] cluster</name>
        <dbReference type="ChEBI" id="CHEBI:49883"/>
        <label>2</label>
    </ligand>
</feature>
<evidence type="ECO:0000313" key="16">
    <source>
        <dbReference type="Proteomes" id="UP000621210"/>
    </source>
</evidence>
<keyword evidence="10 12" id="KW-0830">Ubiquinone</keyword>
<dbReference type="GO" id="GO:0048038">
    <property type="term" value="F:quinone binding"/>
    <property type="evidence" value="ECO:0007669"/>
    <property type="project" value="UniProtKB-KW"/>
</dbReference>
<comment type="subunit">
    <text evidence="12">NDH-1 is composed of 14 different subunits. Subunits NuoA, H, J, K, L, M, N constitute the membrane sector of the complex.</text>
</comment>
<evidence type="ECO:0000256" key="1">
    <source>
        <dbReference type="ARBA" id="ARBA00022475"/>
    </source>
</evidence>
<evidence type="ECO:0000256" key="11">
    <source>
        <dbReference type="ARBA" id="ARBA00023136"/>
    </source>
</evidence>
<evidence type="ECO:0000256" key="5">
    <source>
        <dbReference type="ARBA" id="ARBA00022737"/>
    </source>
</evidence>
<organism evidence="15 16">
    <name type="scientific">Streptomyces griseicoloratus</name>
    <dbReference type="NCBI Taxonomy" id="2752516"/>
    <lineage>
        <taxon>Bacteria</taxon>
        <taxon>Bacillati</taxon>
        <taxon>Actinomycetota</taxon>
        <taxon>Actinomycetes</taxon>
        <taxon>Kitasatosporales</taxon>
        <taxon>Streptomycetaceae</taxon>
        <taxon>Streptomyces</taxon>
    </lineage>
</organism>
<feature type="domain" description="4Fe-4S ferredoxin-type" evidence="14">
    <location>
        <begin position="99"/>
        <end position="128"/>
    </location>
</feature>
<feature type="binding site" evidence="12">
    <location>
        <position position="59"/>
    </location>
    <ligand>
        <name>[4Fe-4S] cluster</name>
        <dbReference type="ChEBI" id="CHEBI:49883"/>
        <label>1</label>
    </ligand>
</feature>
<dbReference type="RefSeq" id="WP_188180162.1">
    <property type="nucleotide sequence ID" value="NZ_JACVQF010000172.1"/>
</dbReference>
<evidence type="ECO:0000313" key="15">
    <source>
        <dbReference type="EMBL" id="MBD0419119.1"/>
    </source>
</evidence>
<evidence type="ECO:0000256" key="4">
    <source>
        <dbReference type="ARBA" id="ARBA00022723"/>
    </source>
</evidence>
<dbReference type="GO" id="GO:0050136">
    <property type="term" value="F:NADH dehydrogenase (quinone) (non-electrogenic) activity"/>
    <property type="evidence" value="ECO:0007669"/>
    <property type="project" value="UniProtKB-UniRule"/>
</dbReference>
<dbReference type="Pfam" id="PF00037">
    <property type="entry name" value="Fer4"/>
    <property type="match status" value="1"/>
</dbReference>
<evidence type="ECO:0000256" key="10">
    <source>
        <dbReference type="ARBA" id="ARBA00023075"/>
    </source>
</evidence>
<keyword evidence="7 12" id="KW-0408">Iron</keyword>
<feature type="compositionally biased region" description="Basic and acidic residues" evidence="13">
    <location>
        <begin position="222"/>
        <end position="234"/>
    </location>
</feature>
<dbReference type="InterPro" id="IPR010226">
    <property type="entry name" value="NADH_quinone_OxRdtase_chainI"/>
</dbReference>
<dbReference type="EC" id="7.1.1.-" evidence="12"/>
<keyword evidence="9 12" id="KW-0520">NAD</keyword>
<keyword evidence="6 12" id="KW-1278">Translocase</keyword>
<comment type="cofactor">
    <cofactor evidence="12">
        <name>[4Fe-4S] cluster</name>
        <dbReference type="ChEBI" id="CHEBI:49883"/>
    </cofactor>
    <text evidence="12">Binds 2 [4Fe-4S] clusters per subunit.</text>
</comment>
<name>A0A926L110_9ACTN</name>
<keyword evidence="2 12" id="KW-0004">4Fe-4S</keyword>
<proteinExistence type="inferred from homology"/>
<dbReference type="InterPro" id="IPR017896">
    <property type="entry name" value="4Fe4S_Fe-S-bd"/>
</dbReference>
<comment type="catalytic activity">
    <reaction evidence="12">
        <text>a quinone + NADH + 5 H(+)(in) = a quinol + NAD(+) + 4 H(+)(out)</text>
        <dbReference type="Rhea" id="RHEA:57888"/>
        <dbReference type="ChEBI" id="CHEBI:15378"/>
        <dbReference type="ChEBI" id="CHEBI:24646"/>
        <dbReference type="ChEBI" id="CHEBI:57540"/>
        <dbReference type="ChEBI" id="CHEBI:57945"/>
        <dbReference type="ChEBI" id="CHEBI:132124"/>
    </reaction>
</comment>
<dbReference type="FunFam" id="3.30.70.3270:FF:000012">
    <property type="entry name" value="NADH-quinone oxidoreductase subunit I"/>
    <property type="match status" value="1"/>
</dbReference>
<dbReference type="GO" id="GO:0005506">
    <property type="term" value="F:iron ion binding"/>
    <property type="evidence" value="ECO:0007669"/>
    <property type="project" value="UniProtKB-UniRule"/>
</dbReference>
<feature type="region of interest" description="Disordered" evidence="13">
    <location>
        <begin position="156"/>
        <end position="234"/>
    </location>
</feature>
<gene>
    <name evidence="12" type="primary">nuoI</name>
    <name evidence="15" type="ORF">H0H10_08015</name>
</gene>
<feature type="compositionally biased region" description="Basic and acidic residues" evidence="13">
    <location>
        <begin position="164"/>
        <end position="177"/>
    </location>
</feature>
<dbReference type="HAMAP" id="MF_01351">
    <property type="entry name" value="NDH1_NuoI"/>
    <property type="match status" value="1"/>
</dbReference>
<feature type="compositionally biased region" description="Polar residues" evidence="13">
    <location>
        <begin position="206"/>
        <end position="215"/>
    </location>
</feature>
<feature type="binding site" evidence="12">
    <location>
        <position position="118"/>
    </location>
    <ligand>
        <name>[4Fe-4S] cluster</name>
        <dbReference type="ChEBI" id="CHEBI:49883"/>
        <label>1</label>
    </ligand>
</feature>
<comment type="function">
    <text evidence="12">NDH-1 shuttles electrons from NADH, via FMN and iron-sulfur (Fe-S) centers, to quinones in the respiratory chain. The immediate electron acceptor for the enzyme in this species is believed to be ubiquinone. Couples the redox reaction to proton translocation (for every two electrons transferred, four hydrogen ions are translocated across the cytoplasmic membrane), and thus conserves the redox energy in a proton gradient.</text>
</comment>
<evidence type="ECO:0000256" key="13">
    <source>
        <dbReference type="SAM" id="MobiDB-lite"/>
    </source>
</evidence>
<evidence type="ECO:0000256" key="9">
    <source>
        <dbReference type="ARBA" id="ARBA00023027"/>
    </source>
</evidence>
<feature type="binding site" evidence="12">
    <location>
        <position position="69"/>
    </location>
    <ligand>
        <name>[4Fe-4S] cluster</name>
        <dbReference type="ChEBI" id="CHEBI:49883"/>
        <label>2</label>
    </ligand>
</feature>
<dbReference type="PROSITE" id="PS51379">
    <property type="entry name" value="4FE4S_FER_2"/>
    <property type="match status" value="2"/>
</dbReference>
<feature type="domain" description="4Fe-4S ferredoxin-type" evidence="14">
    <location>
        <begin position="50"/>
        <end position="79"/>
    </location>
</feature>
<dbReference type="PANTHER" id="PTHR10849">
    <property type="entry name" value="NADH DEHYDROGENASE UBIQUINONE IRON-SULFUR PROTEIN 8, MITOCHONDRIAL"/>
    <property type="match status" value="1"/>
</dbReference>
<dbReference type="Proteomes" id="UP000621210">
    <property type="component" value="Unassembled WGS sequence"/>
</dbReference>
<keyword evidence="8 12" id="KW-0411">Iron-sulfur</keyword>
<feature type="binding site" evidence="12">
    <location>
        <position position="65"/>
    </location>
    <ligand>
        <name>[4Fe-4S] cluster</name>
        <dbReference type="ChEBI" id="CHEBI:49883"/>
        <label>1</label>
    </ligand>
</feature>
<evidence type="ECO:0000256" key="3">
    <source>
        <dbReference type="ARBA" id="ARBA00022719"/>
    </source>
</evidence>
<dbReference type="EMBL" id="JACVQF010000172">
    <property type="protein sequence ID" value="MBD0419119.1"/>
    <property type="molecule type" value="Genomic_DNA"/>
</dbReference>
<dbReference type="SUPFAM" id="SSF54862">
    <property type="entry name" value="4Fe-4S ferredoxins"/>
    <property type="match status" value="1"/>
</dbReference>
<evidence type="ECO:0000256" key="6">
    <source>
        <dbReference type="ARBA" id="ARBA00022967"/>
    </source>
</evidence>
<evidence type="ECO:0000256" key="2">
    <source>
        <dbReference type="ARBA" id="ARBA00022485"/>
    </source>
</evidence>
<comment type="subcellular location">
    <subcellularLocation>
        <location evidence="12">Cell membrane</location>
        <topology evidence="12">Peripheral membrane protein</topology>
    </subcellularLocation>
</comment>
<protein>
    <recommendedName>
        <fullName evidence="12">NADH-quinone oxidoreductase subunit I</fullName>
        <ecNumber evidence="12">7.1.1.-</ecNumber>
    </recommendedName>
    <alternativeName>
        <fullName evidence="12">NADH dehydrogenase I subunit I</fullName>
    </alternativeName>
    <alternativeName>
        <fullName evidence="12">NDH-1 subunit I</fullName>
    </alternativeName>
</protein>
<dbReference type="GO" id="GO:0005886">
    <property type="term" value="C:plasma membrane"/>
    <property type="evidence" value="ECO:0007669"/>
    <property type="project" value="UniProtKB-SubCell"/>
</dbReference>
<keyword evidence="1 12" id="KW-1003">Cell membrane</keyword>
<feature type="compositionally biased region" description="Basic and acidic residues" evidence="13">
    <location>
        <begin position="191"/>
        <end position="203"/>
    </location>
</feature>
<sequence>MAEPVPPTRPRIPGSGLAKGLAVTLRTMTRKTVTEQYPDAQPELPPRTRGVIGLFEENCTVCMLCARECPDWCIYIDSHKETIPAATPGGRDRSRNVLDRFAIDFSLCMYCGICIEVCPFDALFWSPEFEYSETDIRDLTHERDKLREWMWTVPAPPALDPAAEEPKELAAARKAADKLAAQQAVQPTGTHADEQVRGAEEPTRQMGDSKQQTDQPRPDQPGADRSRPEQEGRE</sequence>
<keyword evidence="4 12" id="KW-0479">Metal-binding</keyword>
<comment type="caution">
    <text evidence="15">The sequence shown here is derived from an EMBL/GenBank/DDBJ whole genome shotgun (WGS) entry which is preliminary data.</text>
</comment>
<evidence type="ECO:0000256" key="7">
    <source>
        <dbReference type="ARBA" id="ARBA00023004"/>
    </source>
</evidence>
<feature type="binding site" evidence="12">
    <location>
        <position position="111"/>
    </location>
    <ligand>
        <name>[4Fe-4S] cluster</name>
        <dbReference type="ChEBI" id="CHEBI:49883"/>
        <label>2</label>
    </ligand>
</feature>
<evidence type="ECO:0000256" key="8">
    <source>
        <dbReference type="ARBA" id="ARBA00023014"/>
    </source>
</evidence>
<reference evidence="15" key="1">
    <citation type="submission" date="2020-09" db="EMBL/GenBank/DDBJ databases">
        <title>Streptomyces grisecoloratus sp. nov., isolated from cotton soil.</title>
        <authorList>
            <person name="Xing L."/>
        </authorList>
    </citation>
    <scope>NUCLEOTIDE SEQUENCE</scope>
    <source>
        <strain evidence="15">TRM S81-3</strain>
    </source>
</reference>
<evidence type="ECO:0000259" key="14">
    <source>
        <dbReference type="PROSITE" id="PS51379"/>
    </source>
</evidence>
<dbReference type="AlphaFoldDB" id="A0A926L110"/>
<dbReference type="PROSITE" id="PS00198">
    <property type="entry name" value="4FE4S_FER_1"/>
    <property type="match status" value="1"/>
</dbReference>
<dbReference type="PANTHER" id="PTHR10849:SF24">
    <property type="entry name" value="NADH-QUINONE OXIDOREDUCTASE SUBUNIT I 2"/>
    <property type="match status" value="1"/>
</dbReference>
<feature type="binding site" evidence="12">
    <location>
        <position position="62"/>
    </location>
    <ligand>
        <name>[4Fe-4S] cluster</name>
        <dbReference type="ChEBI" id="CHEBI:49883"/>
        <label>1</label>
    </ligand>
</feature>
<keyword evidence="3 12" id="KW-0874">Quinone</keyword>
<keyword evidence="11 12" id="KW-0472">Membrane</keyword>
<keyword evidence="5" id="KW-0677">Repeat</keyword>